<keyword evidence="3" id="KW-1185">Reference proteome</keyword>
<proteinExistence type="predicted"/>
<sequence>MKIIGSLLLLLATINLCMGDFTARLNFTRGGDRVSVTFDPNQESDYTTVLPTGGSMFTVEMPNYSHIGRAFIVSLDALDAKNSKPIDQNLVMYYESSGMMPTKSGVRISICGPNRRIFRFGLGLDQDINTNLVKMSIKPDPTRSCQYYSLPKYSYVNYISSDSTLLKPTLFIVVLLSAFFFLF</sequence>
<dbReference type="Proteomes" id="UP000695562">
    <property type="component" value="Unassembled WGS sequence"/>
</dbReference>
<evidence type="ECO:0000313" key="2">
    <source>
        <dbReference type="EMBL" id="KAF2070028.1"/>
    </source>
</evidence>
<feature type="chain" id="PRO_5035252355" evidence="1">
    <location>
        <begin position="20"/>
        <end position="183"/>
    </location>
</feature>
<accession>A0A8J4PMT5</accession>
<evidence type="ECO:0000256" key="1">
    <source>
        <dbReference type="SAM" id="SignalP"/>
    </source>
</evidence>
<feature type="signal peptide" evidence="1">
    <location>
        <begin position="1"/>
        <end position="19"/>
    </location>
</feature>
<name>A0A8J4PMT5_9MYCE</name>
<comment type="caution">
    <text evidence="2">The sequence shown here is derived from an EMBL/GenBank/DDBJ whole genome shotgun (WGS) entry which is preliminary data.</text>
</comment>
<gene>
    <name evidence="2" type="ORF">CYY_008647</name>
</gene>
<dbReference type="AlphaFoldDB" id="A0A8J4PMT5"/>
<organism evidence="2 3">
    <name type="scientific">Polysphondylium violaceum</name>
    <dbReference type="NCBI Taxonomy" id="133409"/>
    <lineage>
        <taxon>Eukaryota</taxon>
        <taxon>Amoebozoa</taxon>
        <taxon>Evosea</taxon>
        <taxon>Eumycetozoa</taxon>
        <taxon>Dictyostelia</taxon>
        <taxon>Dictyosteliales</taxon>
        <taxon>Dictyosteliaceae</taxon>
        <taxon>Polysphondylium</taxon>
    </lineage>
</organism>
<reference evidence="2" key="1">
    <citation type="submission" date="2020-01" db="EMBL/GenBank/DDBJ databases">
        <title>Development of genomics and gene disruption for Polysphondylium violaceum indicates a role for the polyketide synthase stlB in stalk morphogenesis.</title>
        <authorList>
            <person name="Narita B."/>
            <person name="Kawabe Y."/>
            <person name="Kin K."/>
            <person name="Saito T."/>
            <person name="Gibbs R."/>
            <person name="Kuspa A."/>
            <person name="Muzny D."/>
            <person name="Queller D."/>
            <person name="Richards S."/>
            <person name="Strassman J."/>
            <person name="Sucgang R."/>
            <person name="Worley K."/>
            <person name="Schaap P."/>
        </authorList>
    </citation>
    <scope>NUCLEOTIDE SEQUENCE</scope>
    <source>
        <strain evidence="2">QSvi11</strain>
    </source>
</reference>
<dbReference type="EMBL" id="AJWJ01000554">
    <property type="protein sequence ID" value="KAF2070028.1"/>
    <property type="molecule type" value="Genomic_DNA"/>
</dbReference>
<evidence type="ECO:0000313" key="3">
    <source>
        <dbReference type="Proteomes" id="UP000695562"/>
    </source>
</evidence>
<protein>
    <submittedName>
        <fullName evidence="2">Uncharacterized protein</fullName>
    </submittedName>
</protein>
<keyword evidence="1" id="KW-0732">Signal</keyword>